<evidence type="ECO:0000256" key="6">
    <source>
        <dbReference type="RuleBase" id="RU363132"/>
    </source>
</evidence>
<dbReference type="PANTHER" id="PTHR10994:SF193">
    <property type="entry name" value="RETICULON-LIKE PROTEIN"/>
    <property type="match status" value="1"/>
</dbReference>
<dbReference type="GO" id="GO:0005789">
    <property type="term" value="C:endoplasmic reticulum membrane"/>
    <property type="evidence" value="ECO:0007669"/>
    <property type="project" value="UniProtKB-SubCell"/>
</dbReference>
<evidence type="ECO:0000259" key="7">
    <source>
        <dbReference type="PROSITE" id="PS50845"/>
    </source>
</evidence>
<organism evidence="8 9">
    <name type="scientific">Gracilariopsis chorda</name>
    <dbReference type="NCBI Taxonomy" id="448386"/>
    <lineage>
        <taxon>Eukaryota</taxon>
        <taxon>Rhodophyta</taxon>
        <taxon>Florideophyceae</taxon>
        <taxon>Rhodymeniophycidae</taxon>
        <taxon>Gracilariales</taxon>
        <taxon>Gracilariaceae</taxon>
        <taxon>Gracilariopsis</taxon>
    </lineage>
</organism>
<gene>
    <name evidence="8" type="ORF">BWQ96_01643</name>
</gene>
<dbReference type="AlphaFoldDB" id="A0A2V3J255"/>
<name>A0A2V3J255_9FLOR</name>
<dbReference type="EMBL" id="NBIV01000013">
    <property type="protein sequence ID" value="PXF48474.1"/>
    <property type="molecule type" value="Genomic_DNA"/>
</dbReference>
<comment type="caution">
    <text evidence="6">Lacks conserved residue(s) required for the propagation of feature annotation.</text>
</comment>
<keyword evidence="9" id="KW-1185">Reference proteome</keyword>
<evidence type="ECO:0000313" key="9">
    <source>
        <dbReference type="Proteomes" id="UP000247409"/>
    </source>
</evidence>
<evidence type="ECO:0000256" key="5">
    <source>
        <dbReference type="ARBA" id="ARBA00023136"/>
    </source>
</evidence>
<dbReference type="InterPro" id="IPR045064">
    <property type="entry name" value="Reticulon-like"/>
</dbReference>
<sequence length="293" mass="32118">MPDPPPRAPTFPSFIDQQPDSSLKTASLYAEPSAHVNMDQSTAIPHAGLSTPTASSTSASIPAVPLPVAQSKSRIRAILLWRDPKVTAIIFGADMLFFYLTLVRGFSVLSVCGLLFGLYLALRLAAFHVNKHMGGKFDSYLARPSASTPLFRRESMMRVVDTIVEEGNEISEQLRDIIYCDKMGITAAWMFVALMIYVAGNWFSLVSVFFLASLAVFSLPLAYEKNKKQVDDAFAKASDTASRHLESGRRAAAEQAVKLRDAAVQKSTPYLEKAPPVARNLAEKMGLTPKKMQ</sequence>
<feature type="transmembrane region" description="Helical" evidence="6">
    <location>
        <begin position="108"/>
        <end position="126"/>
    </location>
</feature>
<evidence type="ECO:0000256" key="1">
    <source>
        <dbReference type="ARBA" id="ARBA00004477"/>
    </source>
</evidence>
<dbReference type="InterPro" id="IPR003388">
    <property type="entry name" value="Reticulon"/>
</dbReference>
<feature type="domain" description="Reticulon" evidence="7">
    <location>
        <begin position="75"/>
        <end position="272"/>
    </location>
</feature>
<proteinExistence type="predicted"/>
<protein>
    <recommendedName>
        <fullName evidence="6">Reticulon-like protein</fullName>
    </recommendedName>
</protein>
<comment type="subcellular location">
    <subcellularLocation>
        <location evidence="1 6">Endoplasmic reticulum membrane</location>
        <topology evidence="1 6">Multi-pass membrane protein</topology>
    </subcellularLocation>
</comment>
<accession>A0A2V3J255</accession>
<dbReference type="STRING" id="448386.A0A2V3J255"/>
<evidence type="ECO:0000256" key="2">
    <source>
        <dbReference type="ARBA" id="ARBA00022692"/>
    </source>
</evidence>
<dbReference type="PANTHER" id="PTHR10994">
    <property type="entry name" value="RETICULON"/>
    <property type="match status" value="1"/>
</dbReference>
<evidence type="ECO:0000256" key="3">
    <source>
        <dbReference type="ARBA" id="ARBA00022824"/>
    </source>
</evidence>
<dbReference type="Pfam" id="PF02453">
    <property type="entry name" value="Reticulon"/>
    <property type="match status" value="1"/>
</dbReference>
<evidence type="ECO:0000313" key="8">
    <source>
        <dbReference type="EMBL" id="PXF48474.1"/>
    </source>
</evidence>
<dbReference type="PROSITE" id="PS50845">
    <property type="entry name" value="RETICULON"/>
    <property type="match status" value="1"/>
</dbReference>
<keyword evidence="4 6" id="KW-1133">Transmembrane helix</keyword>
<dbReference type="GO" id="GO:0009617">
    <property type="term" value="P:response to bacterium"/>
    <property type="evidence" value="ECO:0007669"/>
    <property type="project" value="InterPro"/>
</dbReference>
<dbReference type="Proteomes" id="UP000247409">
    <property type="component" value="Unassembled WGS sequence"/>
</dbReference>
<keyword evidence="5 6" id="KW-0472">Membrane</keyword>
<reference evidence="8 9" key="1">
    <citation type="journal article" date="2018" name="Mol. Biol. Evol.">
        <title>Analysis of the draft genome of the red seaweed Gracilariopsis chorda provides insights into genome size evolution in Rhodophyta.</title>
        <authorList>
            <person name="Lee J."/>
            <person name="Yang E.C."/>
            <person name="Graf L."/>
            <person name="Yang J.H."/>
            <person name="Qiu H."/>
            <person name="Zel Zion U."/>
            <person name="Chan C.X."/>
            <person name="Stephens T.G."/>
            <person name="Weber A.P.M."/>
            <person name="Boo G.H."/>
            <person name="Boo S.M."/>
            <person name="Kim K.M."/>
            <person name="Shin Y."/>
            <person name="Jung M."/>
            <person name="Lee S.J."/>
            <person name="Yim H.S."/>
            <person name="Lee J.H."/>
            <person name="Bhattacharya D."/>
            <person name="Yoon H.S."/>
        </authorList>
    </citation>
    <scope>NUCLEOTIDE SEQUENCE [LARGE SCALE GENOMIC DNA]</scope>
    <source>
        <strain evidence="8 9">SKKU-2015</strain>
        <tissue evidence="8">Whole body</tissue>
    </source>
</reference>
<keyword evidence="3 6" id="KW-0256">Endoplasmic reticulum</keyword>
<evidence type="ECO:0000256" key="4">
    <source>
        <dbReference type="ARBA" id="ARBA00022989"/>
    </source>
</evidence>
<comment type="caution">
    <text evidence="8">The sequence shown here is derived from an EMBL/GenBank/DDBJ whole genome shotgun (WGS) entry which is preliminary data.</text>
</comment>
<dbReference type="OrthoDB" id="567788at2759"/>
<keyword evidence="2 6" id="KW-0812">Transmembrane</keyword>